<dbReference type="OrthoDB" id="3783760at2759"/>
<evidence type="ECO:0000313" key="2">
    <source>
        <dbReference type="EMBL" id="KAF2019142.1"/>
    </source>
</evidence>
<evidence type="ECO:0000313" key="3">
    <source>
        <dbReference type="Proteomes" id="UP000799778"/>
    </source>
</evidence>
<dbReference type="Proteomes" id="UP000799778">
    <property type="component" value="Unassembled WGS sequence"/>
</dbReference>
<name>A0A6A5Y0Z4_9PLEO</name>
<keyword evidence="3" id="KW-1185">Reference proteome</keyword>
<keyword evidence="1" id="KW-0732">Signal</keyword>
<organism evidence="2 3">
    <name type="scientific">Aaosphaeria arxii CBS 175.79</name>
    <dbReference type="NCBI Taxonomy" id="1450172"/>
    <lineage>
        <taxon>Eukaryota</taxon>
        <taxon>Fungi</taxon>
        <taxon>Dikarya</taxon>
        <taxon>Ascomycota</taxon>
        <taxon>Pezizomycotina</taxon>
        <taxon>Dothideomycetes</taxon>
        <taxon>Pleosporomycetidae</taxon>
        <taxon>Pleosporales</taxon>
        <taxon>Pleosporales incertae sedis</taxon>
        <taxon>Aaosphaeria</taxon>
    </lineage>
</organism>
<protein>
    <submittedName>
        <fullName evidence="2">Uncharacterized protein</fullName>
    </submittedName>
</protein>
<feature type="chain" id="PRO_5025503099" evidence="1">
    <location>
        <begin position="26"/>
        <end position="187"/>
    </location>
</feature>
<gene>
    <name evidence="2" type="ORF">BU24DRAFT_114123</name>
</gene>
<accession>A0A6A5Y0Z4</accession>
<reference evidence="2" key="1">
    <citation type="journal article" date="2020" name="Stud. Mycol.">
        <title>101 Dothideomycetes genomes: a test case for predicting lifestyles and emergence of pathogens.</title>
        <authorList>
            <person name="Haridas S."/>
            <person name="Albert R."/>
            <person name="Binder M."/>
            <person name="Bloem J."/>
            <person name="Labutti K."/>
            <person name="Salamov A."/>
            <person name="Andreopoulos B."/>
            <person name="Baker S."/>
            <person name="Barry K."/>
            <person name="Bills G."/>
            <person name="Bluhm B."/>
            <person name="Cannon C."/>
            <person name="Castanera R."/>
            <person name="Culley D."/>
            <person name="Daum C."/>
            <person name="Ezra D."/>
            <person name="Gonzalez J."/>
            <person name="Henrissat B."/>
            <person name="Kuo A."/>
            <person name="Liang C."/>
            <person name="Lipzen A."/>
            <person name="Lutzoni F."/>
            <person name="Magnuson J."/>
            <person name="Mondo S."/>
            <person name="Nolan M."/>
            <person name="Ohm R."/>
            <person name="Pangilinan J."/>
            <person name="Park H.-J."/>
            <person name="Ramirez L."/>
            <person name="Alfaro M."/>
            <person name="Sun H."/>
            <person name="Tritt A."/>
            <person name="Yoshinaga Y."/>
            <person name="Zwiers L.-H."/>
            <person name="Turgeon B."/>
            <person name="Goodwin S."/>
            <person name="Spatafora J."/>
            <person name="Crous P."/>
            <person name="Grigoriev I."/>
        </authorList>
    </citation>
    <scope>NUCLEOTIDE SEQUENCE</scope>
    <source>
        <strain evidence="2">CBS 175.79</strain>
    </source>
</reference>
<evidence type="ECO:0000256" key="1">
    <source>
        <dbReference type="SAM" id="SignalP"/>
    </source>
</evidence>
<dbReference type="RefSeq" id="XP_033387481.1">
    <property type="nucleotide sequence ID" value="XM_033520821.1"/>
</dbReference>
<sequence>MHISPTIALSLALLISTATTSPVSAVQMGSKHNLYLVTCTQRTSGFPDCPLLIFCSQPVTSSLSKRQLRPAKSYTAVAYYANGPIETLPGRNTNPTAIATVEDPAAAWEGTQRVAKLSLGGGAGAFSSSIDVGAKTLDKGQIAGEARLDAEDFACFRDGKTGFVGRDVFGDETYRCTADYWCPSIQV</sequence>
<feature type="signal peptide" evidence="1">
    <location>
        <begin position="1"/>
        <end position="25"/>
    </location>
</feature>
<dbReference type="AlphaFoldDB" id="A0A6A5Y0Z4"/>
<dbReference type="EMBL" id="ML978067">
    <property type="protein sequence ID" value="KAF2019142.1"/>
    <property type="molecule type" value="Genomic_DNA"/>
</dbReference>
<dbReference type="GeneID" id="54278218"/>
<proteinExistence type="predicted"/>